<dbReference type="Proteomes" id="UP000054337">
    <property type="component" value="Unassembled WGS sequence"/>
</dbReference>
<evidence type="ECO:0000313" key="3">
    <source>
        <dbReference type="Proteomes" id="UP000054337"/>
    </source>
</evidence>
<dbReference type="OrthoDB" id="5422613at2759"/>
<dbReference type="EMBL" id="KI968845">
    <property type="protein sequence ID" value="EUN21501.1"/>
    <property type="molecule type" value="Genomic_DNA"/>
</dbReference>
<accession>W7DZH4</accession>
<reference evidence="2 3" key="1">
    <citation type="journal article" date="2013" name="PLoS Genet.">
        <title>Comparative genome structure, secondary metabolite, and effector coding capacity across Cochliobolus pathogens.</title>
        <authorList>
            <person name="Condon B.J."/>
            <person name="Leng Y."/>
            <person name="Wu D."/>
            <person name="Bushley K.E."/>
            <person name="Ohm R.A."/>
            <person name="Otillar R."/>
            <person name="Martin J."/>
            <person name="Schackwitz W."/>
            <person name="Grimwood J."/>
            <person name="MohdZainudin N."/>
            <person name="Xue C."/>
            <person name="Wang R."/>
            <person name="Manning V.A."/>
            <person name="Dhillon B."/>
            <person name="Tu Z.J."/>
            <person name="Steffenson B.J."/>
            <person name="Salamov A."/>
            <person name="Sun H."/>
            <person name="Lowry S."/>
            <person name="LaButti K."/>
            <person name="Han J."/>
            <person name="Copeland A."/>
            <person name="Lindquist E."/>
            <person name="Barry K."/>
            <person name="Schmutz J."/>
            <person name="Baker S.E."/>
            <person name="Ciuffetti L.M."/>
            <person name="Grigoriev I.V."/>
            <person name="Zhong S."/>
            <person name="Turgeon B.G."/>
        </authorList>
    </citation>
    <scope>NUCLEOTIDE SEQUENCE [LARGE SCALE GENOMIC DNA]</scope>
    <source>
        <strain evidence="2 3">FI3</strain>
    </source>
</reference>
<sequence length="178" mass="20934">MAFSYVHSQYSPGETQNLYNAIDSATPERVRALLKHLSTTSPSNFTYVQGELMLRPGVLKRARSEDQDEEDDVSESNYSDEQTHAPTRRQRFEIFEWCDKEYDVLHNEKKSCQWHLEVDYENDFRADHDEDCHGTIDTPEMREKYLEGFVWTCCNNLGAELGCKQTRHHPNRAKRARR</sequence>
<dbReference type="AlphaFoldDB" id="W7DZH4"/>
<organism evidence="2 3">
    <name type="scientific">Bipolaris victoriae (strain FI3)</name>
    <name type="common">Victoria blight of oats agent</name>
    <name type="synonym">Cochliobolus victoriae</name>
    <dbReference type="NCBI Taxonomy" id="930091"/>
    <lineage>
        <taxon>Eukaryota</taxon>
        <taxon>Fungi</taxon>
        <taxon>Dikarya</taxon>
        <taxon>Ascomycota</taxon>
        <taxon>Pezizomycotina</taxon>
        <taxon>Dothideomycetes</taxon>
        <taxon>Pleosporomycetidae</taxon>
        <taxon>Pleosporales</taxon>
        <taxon>Pleosporineae</taxon>
        <taxon>Pleosporaceae</taxon>
        <taxon>Bipolaris</taxon>
    </lineage>
</organism>
<evidence type="ECO:0000313" key="2">
    <source>
        <dbReference type="EMBL" id="EUN21501.1"/>
    </source>
</evidence>
<gene>
    <name evidence="2" type="ORF">COCVIDRAFT_113839</name>
</gene>
<feature type="region of interest" description="Disordered" evidence="1">
    <location>
        <begin position="60"/>
        <end position="85"/>
    </location>
</feature>
<dbReference type="PANTHER" id="PTHR38167:SF1">
    <property type="entry name" value="C2H2-TYPE DOMAIN-CONTAINING PROTEIN"/>
    <property type="match status" value="1"/>
</dbReference>
<dbReference type="HOGENOM" id="CLU_093552_2_1_1"/>
<name>W7DZH4_BIPV3</name>
<dbReference type="RefSeq" id="XP_014551077.1">
    <property type="nucleotide sequence ID" value="XM_014695591.1"/>
</dbReference>
<keyword evidence="3" id="KW-1185">Reference proteome</keyword>
<dbReference type="GeneID" id="26250430"/>
<protein>
    <submittedName>
        <fullName evidence="2">Uncharacterized protein</fullName>
    </submittedName>
</protein>
<proteinExistence type="predicted"/>
<dbReference type="PANTHER" id="PTHR38167">
    <property type="entry name" value="C2H2-TYPE DOMAIN-CONTAINING PROTEIN"/>
    <property type="match status" value="1"/>
</dbReference>
<evidence type="ECO:0000256" key="1">
    <source>
        <dbReference type="SAM" id="MobiDB-lite"/>
    </source>
</evidence>